<name>A0A4Z1PF31_9PEZI</name>
<evidence type="ECO:0000256" key="2">
    <source>
        <dbReference type="SAM" id="MobiDB-lite"/>
    </source>
</evidence>
<dbReference type="GO" id="GO:0005634">
    <property type="term" value="C:nucleus"/>
    <property type="evidence" value="ECO:0007669"/>
    <property type="project" value="TreeGrafter"/>
</dbReference>
<dbReference type="InterPro" id="IPR015267">
    <property type="entry name" value="PPP4R2"/>
</dbReference>
<dbReference type="Proteomes" id="UP000298493">
    <property type="component" value="Unassembled WGS sequence"/>
</dbReference>
<comment type="caution">
    <text evidence="3">The sequence shown here is derived from an EMBL/GenBank/DDBJ whole genome shotgun (WGS) entry which is preliminary data.</text>
</comment>
<feature type="region of interest" description="Disordered" evidence="2">
    <location>
        <begin position="226"/>
        <end position="253"/>
    </location>
</feature>
<evidence type="ECO:0000313" key="3">
    <source>
        <dbReference type="EMBL" id="TID26294.1"/>
    </source>
</evidence>
<dbReference type="PANTHER" id="PTHR16487:SF0">
    <property type="entry name" value="PROTEIN PHOSPHATASE 4 REGULATORY SUBUNIT 2-RELATED"/>
    <property type="match status" value="1"/>
</dbReference>
<dbReference type="EMBL" id="SNSC02000002">
    <property type="protein sequence ID" value="TID26294.1"/>
    <property type="molecule type" value="Genomic_DNA"/>
</dbReference>
<protein>
    <recommendedName>
        <fullName evidence="5">Protein phosphatase 4 core regulatory subunit R2</fullName>
    </recommendedName>
</protein>
<reference evidence="3 4" key="1">
    <citation type="submission" date="2019-04" db="EMBL/GenBank/DDBJ databases">
        <title>High contiguity whole genome sequence and gene annotation resource for two Venturia nashicola isolates.</title>
        <authorList>
            <person name="Prokchorchik M."/>
            <person name="Won K."/>
            <person name="Lee Y."/>
            <person name="Choi E.D."/>
            <person name="Segonzac C."/>
            <person name="Sohn K.H."/>
        </authorList>
    </citation>
    <scope>NUCLEOTIDE SEQUENCE [LARGE SCALE GENOMIC DNA]</scope>
    <source>
        <strain evidence="3 4">PRI2</strain>
    </source>
</reference>
<dbReference type="AlphaFoldDB" id="A0A4Z1PF31"/>
<feature type="compositionally biased region" description="Basic and acidic residues" evidence="2">
    <location>
        <begin position="380"/>
        <end position="391"/>
    </location>
</feature>
<dbReference type="STRING" id="86259.A0A4Z1PF31"/>
<feature type="region of interest" description="Disordered" evidence="2">
    <location>
        <begin position="308"/>
        <end position="452"/>
    </location>
</feature>
<keyword evidence="4" id="KW-1185">Reference proteome</keyword>
<evidence type="ECO:0008006" key="5">
    <source>
        <dbReference type="Google" id="ProtNLM"/>
    </source>
</evidence>
<feature type="compositionally biased region" description="Pro residues" evidence="2">
    <location>
        <begin position="44"/>
        <end position="61"/>
    </location>
</feature>
<proteinExistence type="inferred from homology"/>
<evidence type="ECO:0000313" key="4">
    <source>
        <dbReference type="Proteomes" id="UP000298493"/>
    </source>
</evidence>
<evidence type="ECO:0000256" key="1">
    <source>
        <dbReference type="ARBA" id="ARBA00009207"/>
    </source>
</evidence>
<dbReference type="GO" id="GO:0005737">
    <property type="term" value="C:cytoplasm"/>
    <property type="evidence" value="ECO:0007669"/>
    <property type="project" value="TreeGrafter"/>
</dbReference>
<feature type="compositionally biased region" description="Basic and acidic residues" evidence="2">
    <location>
        <begin position="400"/>
        <end position="421"/>
    </location>
</feature>
<feature type="compositionally biased region" description="Basic and acidic residues" evidence="2">
    <location>
        <begin position="435"/>
        <end position="452"/>
    </location>
</feature>
<organism evidence="3 4">
    <name type="scientific">Venturia nashicola</name>
    <dbReference type="NCBI Taxonomy" id="86259"/>
    <lineage>
        <taxon>Eukaryota</taxon>
        <taxon>Fungi</taxon>
        <taxon>Dikarya</taxon>
        <taxon>Ascomycota</taxon>
        <taxon>Pezizomycotina</taxon>
        <taxon>Dothideomycetes</taxon>
        <taxon>Pleosporomycetidae</taxon>
        <taxon>Venturiales</taxon>
        <taxon>Venturiaceae</taxon>
        <taxon>Venturia</taxon>
    </lineage>
</organism>
<dbReference type="GO" id="GO:0019888">
    <property type="term" value="F:protein phosphatase regulator activity"/>
    <property type="evidence" value="ECO:0007669"/>
    <property type="project" value="InterPro"/>
</dbReference>
<gene>
    <name evidence="3" type="ORF">E6O75_ATG00787</name>
</gene>
<feature type="compositionally biased region" description="Acidic residues" evidence="2">
    <location>
        <begin position="332"/>
        <end position="344"/>
    </location>
</feature>
<accession>A0A4Z1PF31</accession>
<dbReference type="Pfam" id="PF09184">
    <property type="entry name" value="PPP4R2"/>
    <property type="match status" value="1"/>
</dbReference>
<sequence>MLSDEELLETAAATGTFDSQVYQRWLSMRLLILDSIVRSQFPTPSLPPAPPQSRRLPPPLPTLADPSNQDSTTSDKENAPSISDAARPAVPSLEGPPSLPPPRSSALVGTGEYPQQLTLLHESIKSTLKSSFSKYPPHTVQRLAELILFPKRHYRYLPPYLNALDRVINVSSNTTVFPLPHTALPGGGVLNGVSAINDQTPSTGPALGSDESLGGALLTPIPWLSPAGRVSSNSDRELQSESTEMVDGPNGAGRIETVSVVNGVMTTSSVPAVGSRASIASSSAALTAQTQTASTEQTLRAEGAVTQGELLRQEQQAGVVANPPRSLRMSEEELGNIDADETEEEKPHARGPDEIGMEDTGPQEKSSGAGLDMEAAVGRSKRDGSVERELSPQDSALSDAGKDEIMKDADAPPSEDVKVNAEETIPDGDAIVDDAVGKAEEEAKEEPAQEEK</sequence>
<dbReference type="GO" id="GO:0030289">
    <property type="term" value="C:protein phosphatase 4 complex"/>
    <property type="evidence" value="ECO:0007669"/>
    <property type="project" value="InterPro"/>
</dbReference>
<comment type="similarity">
    <text evidence="1">Belongs to the PPP4R2 family.</text>
</comment>
<dbReference type="PANTHER" id="PTHR16487">
    <property type="entry name" value="PPP4R2-RELATED PROTEIN"/>
    <property type="match status" value="1"/>
</dbReference>
<feature type="region of interest" description="Disordered" evidence="2">
    <location>
        <begin position="43"/>
        <end position="109"/>
    </location>
</feature>